<evidence type="ECO:0000256" key="2">
    <source>
        <dbReference type="ARBA" id="ARBA00022679"/>
    </source>
</evidence>
<dbReference type="PANTHER" id="PTHR12526:SF595">
    <property type="entry name" value="BLL5217 PROTEIN"/>
    <property type="match status" value="1"/>
</dbReference>
<dbReference type="CDD" id="cd03802">
    <property type="entry name" value="GT4_AviGT4-like"/>
    <property type="match status" value="1"/>
</dbReference>
<proteinExistence type="predicted"/>
<dbReference type="STRING" id="1210086.GCA_001613105_04580"/>
<sequence>MRIGLIAPPWVPVPPPAYGGTEAVVDNLARGLVALGHEVRLFTVGDSTCPVPREYLYGKGFAPIGVAVPEAAHVLAAYEAFADVDIIHDHTALGPLVGPCPDGPPVVSTCHGPFDAMNSRNIAHFADRVSVVAISHAQKRFAAPIPITAVIHHGIDLDTYRYGPGGGGYLMWIGRMCAAKGPHRAIGFARAAGRKLVMVSKIREDEERQFYEQHVRPLLGPDDPEPQELPLPQRVRLLRAADALLNPIDWPEPFGLVMAEALACGTPVLAFPSGAAPEIVDHGRTGFLCRDSEDMLEAIARVGAIDRRACRTAAERRFDMHRMARDHADLYQRILTGADRQLVAAVSSESGAA</sequence>
<keyword evidence="1" id="KW-0328">Glycosyltransferase</keyword>
<organism evidence="4 5">
    <name type="scientific">Nocardia pseudobrasiliensis</name>
    <dbReference type="NCBI Taxonomy" id="45979"/>
    <lineage>
        <taxon>Bacteria</taxon>
        <taxon>Bacillati</taxon>
        <taxon>Actinomycetota</taxon>
        <taxon>Actinomycetes</taxon>
        <taxon>Mycobacteriales</taxon>
        <taxon>Nocardiaceae</taxon>
        <taxon>Nocardia</taxon>
    </lineage>
</organism>
<keyword evidence="2 4" id="KW-0808">Transferase</keyword>
<dbReference type="SUPFAM" id="SSF53756">
    <property type="entry name" value="UDP-Glycosyltransferase/glycogen phosphorylase"/>
    <property type="match status" value="1"/>
</dbReference>
<evidence type="ECO:0000259" key="3">
    <source>
        <dbReference type="Pfam" id="PF13439"/>
    </source>
</evidence>
<keyword evidence="5" id="KW-1185">Reference proteome</keyword>
<reference evidence="4 5" key="1">
    <citation type="submission" date="2018-07" db="EMBL/GenBank/DDBJ databases">
        <title>Genomic Encyclopedia of Type Strains, Phase IV (KMG-IV): sequencing the most valuable type-strain genomes for metagenomic binning, comparative biology and taxonomic classification.</title>
        <authorList>
            <person name="Goeker M."/>
        </authorList>
    </citation>
    <scope>NUCLEOTIDE SEQUENCE [LARGE SCALE GENOMIC DNA]</scope>
    <source>
        <strain evidence="4 5">DSM 44290</strain>
    </source>
</reference>
<gene>
    <name evidence="4" type="ORF">DFR76_115100</name>
</gene>
<protein>
    <submittedName>
        <fullName evidence="4">Glycosyltransferase involved in cell wall biosynthesis</fullName>
    </submittedName>
</protein>
<feature type="domain" description="Glycosyltransferase subfamily 4-like N-terminal" evidence="3">
    <location>
        <begin position="18"/>
        <end position="158"/>
    </location>
</feature>
<evidence type="ECO:0000256" key="1">
    <source>
        <dbReference type="ARBA" id="ARBA00022676"/>
    </source>
</evidence>
<evidence type="ECO:0000313" key="4">
    <source>
        <dbReference type="EMBL" id="RDI60470.1"/>
    </source>
</evidence>
<dbReference type="Proteomes" id="UP000254869">
    <property type="component" value="Unassembled WGS sequence"/>
</dbReference>
<name>A0A370HQ68_9NOCA</name>
<dbReference type="AlphaFoldDB" id="A0A370HQ68"/>
<dbReference type="Gene3D" id="3.40.50.2000">
    <property type="entry name" value="Glycogen Phosphorylase B"/>
    <property type="match status" value="2"/>
</dbReference>
<comment type="caution">
    <text evidence="4">The sequence shown here is derived from an EMBL/GenBank/DDBJ whole genome shotgun (WGS) entry which is preliminary data.</text>
</comment>
<dbReference type="Pfam" id="PF13692">
    <property type="entry name" value="Glyco_trans_1_4"/>
    <property type="match status" value="1"/>
</dbReference>
<evidence type="ECO:0000313" key="5">
    <source>
        <dbReference type="Proteomes" id="UP000254869"/>
    </source>
</evidence>
<dbReference type="RefSeq" id="WP_068001122.1">
    <property type="nucleotide sequence ID" value="NZ_QQBC01000015.1"/>
</dbReference>
<dbReference type="PANTHER" id="PTHR12526">
    <property type="entry name" value="GLYCOSYLTRANSFERASE"/>
    <property type="match status" value="1"/>
</dbReference>
<dbReference type="Pfam" id="PF13439">
    <property type="entry name" value="Glyco_transf_4"/>
    <property type="match status" value="1"/>
</dbReference>
<dbReference type="GO" id="GO:0016757">
    <property type="term" value="F:glycosyltransferase activity"/>
    <property type="evidence" value="ECO:0007669"/>
    <property type="project" value="UniProtKB-KW"/>
</dbReference>
<dbReference type="InterPro" id="IPR028098">
    <property type="entry name" value="Glyco_trans_4-like_N"/>
</dbReference>
<dbReference type="EMBL" id="QQBC01000015">
    <property type="protein sequence ID" value="RDI60470.1"/>
    <property type="molecule type" value="Genomic_DNA"/>
</dbReference>
<accession>A0A370HQ68</accession>